<dbReference type="Gene3D" id="2.30.40.10">
    <property type="entry name" value="Urease, subunit C, domain 1"/>
    <property type="match status" value="1"/>
</dbReference>
<dbReference type="SUPFAM" id="SSF51556">
    <property type="entry name" value="Metallo-dependent hydrolases"/>
    <property type="match status" value="1"/>
</dbReference>
<dbReference type="EMBL" id="ARXV01000004">
    <property type="protein sequence ID" value="KGD65339.1"/>
    <property type="molecule type" value="Genomic_DNA"/>
</dbReference>
<dbReference type="PATRIC" id="fig|1177154.3.peg.1255"/>
<dbReference type="Proteomes" id="UP000029444">
    <property type="component" value="Unassembled WGS sequence"/>
</dbReference>
<evidence type="ECO:0000259" key="1">
    <source>
        <dbReference type="Pfam" id="PF07969"/>
    </source>
</evidence>
<reference evidence="2 3" key="1">
    <citation type="submission" date="2012-09" db="EMBL/GenBank/DDBJ databases">
        <title>Genome Sequence of alkane-degrading Bacterium Alcanivorax sp. 19-m-6.</title>
        <authorList>
            <person name="Lai Q."/>
            <person name="Shao Z."/>
        </authorList>
    </citation>
    <scope>NUCLEOTIDE SEQUENCE [LARGE SCALE GENOMIC DNA]</scope>
    <source>
        <strain evidence="2 3">19-m-6</strain>
    </source>
</reference>
<dbReference type="InterPro" id="IPR011059">
    <property type="entry name" value="Metal-dep_hydrolase_composite"/>
</dbReference>
<dbReference type="InterPro" id="IPR013108">
    <property type="entry name" value="Amidohydro_3"/>
</dbReference>
<proteinExistence type="predicted"/>
<gene>
    <name evidence="2" type="ORF">Y5S_01232</name>
</gene>
<dbReference type="eggNOG" id="COG1574">
    <property type="taxonomic scope" value="Bacteria"/>
</dbReference>
<dbReference type="Gene3D" id="3.20.20.140">
    <property type="entry name" value="Metal-dependent hydrolases"/>
    <property type="match status" value="1"/>
</dbReference>
<dbReference type="Pfam" id="PF07969">
    <property type="entry name" value="Amidohydro_3"/>
    <property type="match status" value="1"/>
</dbReference>
<dbReference type="RefSeq" id="WP_035231360.1">
    <property type="nucleotide sequence ID" value="NZ_ARXV01000004.1"/>
</dbReference>
<dbReference type="OrthoDB" id="9031471at2"/>
<dbReference type="InterPro" id="IPR032466">
    <property type="entry name" value="Metal_Hydrolase"/>
</dbReference>
<dbReference type="Gene3D" id="3.10.310.70">
    <property type="match status" value="1"/>
</dbReference>
<evidence type="ECO:0000313" key="2">
    <source>
        <dbReference type="EMBL" id="KGD65339.1"/>
    </source>
</evidence>
<organism evidence="2 3">
    <name type="scientific">Alcanivorax nanhaiticus</name>
    <dbReference type="NCBI Taxonomy" id="1177154"/>
    <lineage>
        <taxon>Bacteria</taxon>
        <taxon>Pseudomonadati</taxon>
        <taxon>Pseudomonadota</taxon>
        <taxon>Gammaproteobacteria</taxon>
        <taxon>Oceanospirillales</taxon>
        <taxon>Alcanivoracaceae</taxon>
        <taxon>Alcanivorax</taxon>
    </lineage>
</organism>
<dbReference type="CDD" id="cd01300">
    <property type="entry name" value="YtcJ_like"/>
    <property type="match status" value="1"/>
</dbReference>
<dbReference type="PANTHER" id="PTHR22642:SF2">
    <property type="entry name" value="PROTEIN LONG AFTER FAR-RED 3"/>
    <property type="match status" value="1"/>
</dbReference>
<sequence>MKIWLGIVAVLALVVIAALAGLHRWFNPPAPAAQLFFNGTILTMDPAMPESSAMLVQRGEIVELGDVDTLRDKVSRDVIAVDLQGGTLMPGFIEAHGHFPGEGLSAIAVDANSPPIGDLYSIETLIERLKLLAQRRPSGTLLAYGFDDTTVGEQRFPTRQELDSVSETRPVLVMHISGHFGVVNSVALQTMGIDESVQDPEGGYYGRDSDGRLNGLLAETAFNPVRARILDLPAMDGFRVMRQASRLYLSRGITFAQNGLADAAAIRALGPVIRYGLVPVRLSIWPDADAQQQITQGRLSFPEGERSYRGSVKLVSDGSLQGYTGFLSQPYFSVPEDYPAEYLGFPTLSEQALAEQVTRFHCQDLQVAIHANGDAAIAMSLEAIAAARTQCPGIKQQPVIIHAQMATSEQLQRMAELDVIPSFFNTHVYYWGDRHRDIFLGPERAERISPLAEADQQGLPFTLHADSPVVPFQPLQLVWNAVHRQTASGQLLGAEQAVSVERALKAVTVDAARQLGVENEVGQLRPGLRADLVWLDRDPRESIADWKLFQVRGVWVDGVRRYPDGMTE</sequence>
<accession>A0A095SLV9</accession>
<dbReference type="AlphaFoldDB" id="A0A095SLV9"/>
<dbReference type="InterPro" id="IPR033932">
    <property type="entry name" value="YtcJ-like"/>
</dbReference>
<comment type="caution">
    <text evidence="2">The sequence shown here is derived from an EMBL/GenBank/DDBJ whole genome shotgun (WGS) entry which is preliminary data.</text>
</comment>
<name>A0A095SLV9_9GAMM</name>
<dbReference type="PANTHER" id="PTHR22642">
    <property type="entry name" value="IMIDAZOLONEPROPIONASE"/>
    <property type="match status" value="1"/>
</dbReference>
<keyword evidence="3" id="KW-1185">Reference proteome</keyword>
<evidence type="ECO:0000313" key="3">
    <source>
        <dbReference type="Proteomes" id="UP000029444"/>
    </source>
</evidence>
<dbReference type="STRING" id="1177154.Y5S_01232"/>
<protein>
    <recommendedName>
        <fullName evidence="1">Amidohydrolase 3 domain-containing protein</fullName>
    </recommendedName>
</protein>
<feature type="domain" description="Amidohydrolase 3" evidence="1">
    <location>
        <begin position="81"/>
        <end position="560"/>
    </location>
</feature>
<dbReference type="SUPFAM" id="SSF51338">
    <property type="entry name" value="Composite domain of metallo-dependent hydrolases"/>
    <property type="match status" value="1"/>
</dbReference>
<dbReference type="GO" id="GO:0016810">
    <property type="term" value="F:hydrolase activity, acting on carbon-nitrogen (but not peptide) bonds"/>
    <property type="evidence" value="ECO:0007669"/>
    <property type="project" value="InterPro"/>
</dbReference>